<sequence length="47" mass="4996">MSGSDWPVCLPAAGHAHVRRTAREVTARPGGERTALFASTAVRGYDL</sequence>
<dbReference type="Proteomes" id="UP001299012">
    <property type="component" value="Unassembled WGS sequence"/>
</dbReference>
<gene>
    <name evidence="1" type="ORF">L0F81_21035</name>
</gene>
<dbReference type="Gene3D" id="3.20.20.140">
    <property type="entry name" value="Metal-dependent hydrolases"/>
    <property type="match status" value="1"/>
</dbReference>
<proteinExistence type="predicted"/>
<protein>
    <submittedName>
        <fullName evidence="1">Uncharacterized protein</fullName>
    </submittedName>
</protein>
<accession>A0ABS9JJJ3</accession>
<organism evidence="1 2">
    <name type="scientific">Streptomyces tricolor</name>
    <dbReference type="NCBI Taxonomy" id="68277"/>
    <lineage>
        <taxon>Bacteria</taxon>
        <taxon>Bacillati</taxon>
        <taxon>Actinomycetota</taxon>
        <taxon>Actinomycetes</taxon>
        <taxon>Kitasatosporales</taxon>
        <taxon>Streptomycetaceae</taxon>
        <taxon>Streptomyces</taxon>
        <taxon>Streptomyces violaceoruber group</taxon>
    </lineage>
</organism>
<name>A0ABS9JJJ3_9ACTN</name>
<keyword evidence="2" id="KW-1185">Reference proteome</keyword>
<comment type="caution">
    <text evidence="1">The sequence shown here is derived from an EMBL/GenBank/DDBJ whole genome shotgun (WGS) entry which is preliminary data.</text>
</comment>
<dbReference type="EMBL" id="JAKKZF010000085">
    <property type="protein sequence ID" value="MCG0065751.1"/>
    <property type="molecule type" value="Genomic_DNA"/>
</dbReference>
<evidence type="ECO:0000313" key="2">
    <source>
        <dbReference type="Proteomes" id="UP001299012"/>
    </source>
</evidence>
<evidence type="ECO:0000313" key="1">
    <source>
        <dbReference type="EMBL" id="MCG0065751.1"/>
    </source>
</evidence>
<reference evidence="1 2" key="1">
    <citation type="submission" date="2022-01" db="EMBL/GenBank/DDBJ databases">
        <title>Draft Genome Sequences of Seven Type Strains of the Genus Streptomyces.</title>
        <authorList>
            <person name="Aziz S."/>
            <person name="Coretto E."/>
            <person name="Chronakova A."/>
            <person name="Sproer C."/>
            <person name="Huber K."/>
            <person name="Nouioui I."/>
            <person name="Gross H."/>
        </authorList>
    </citation>
    <scope>NUCLEOTIDE SEQUENCE [LARGE SCALE GENOMIC DNA]</scope>
    <source>
        <strain evidence="1 2">DSM 41685</strain>
    </source>
</reference>